<keyword evidence="1" id="KW-0472">Membrane</keyword>
<accession>A0A916J826</accession>
<dbReference type="PANTHER" id="PTHR35337">
    <property type="entry name" value="SLR1478 PROTEIN"/>
    <property type="match status" value="1"/>
</dbReference>
<feature type="transmembrane region" description="Helical" evidence="1">
    <location>
        <begin position="124"/>
        <end position="142"/>
    </location>
</feature>
<evidence type="ECO:0008006" key="4">
    <source>
        <dbReference type="Google" id="ProtNLM"/>
    </source>
</evidence>
<keyword evidence="1" id="KW-0812">Transmembrane</keyword>
<keyword evidence="3" id="KW-1185">Reference proteome</keyword>
<comment type="caution">
    <text evidence="2">The sequence shown here is derived from an EMBL/GenBank/DDBJ whole genome shotgun (WGS) entry which is preliminary data.</text>
</comment>
<dbReference type="Pfam" id="PF01944">
    <property type="entry name" value="SpoIIM"/>
    <property type="match status" value="1"/>
</dbReference>
<dbReference type="InterPro" id="IPR002798">
    <property type="entry name" value="SpoIIM-like"/>
</dbReference>
<feature type="transmembrane region" description="Helical" evidence="1">
    <location>
        <begin position="163"/>
        <end position="186"/>
    </location>
</feature>
<name>A0A916J826_9BACT</name>
<proteinExistence type="predicted"/>
<reference evidence="2" key="1">
    <citation type="submission" date="2021-04" db="EMBL/GenBank/DDBJ databases">
        <authorList>
            <person name="Rodrigo-Torres L."/>
            <person name="Arahal R. D."/>
            <person name="Lucena T."/>
        </authorList>
    </citation>
    <scope>NUCLEOTIDE SEQUENCE</scope>
    <source>
        <strain evidence="2">CECT 9275</strain>
    </source>
</reference>
<evidence type="ECO:0000313" key="3">
    <source>
        <dbReference type="Proteomes" id="UP000680038"/>
    </source>
</evidence>
<keyword evidence="1" id="KW-1133">Transmembrane helix</keyword>
<sequence length="188" mass="21047">MRASYWRLVLLSALMWLLPFGLRVVFTTELAIETKNMSKAQTSADPFKKTSFYLSKGDQYGAFLSIWKNNATVGIYNVLGGILLGIGTILNLIMNGYVTADILASIYSAGGLTIGQLSKLTLPHSIELLGIWMCSGIGLTIARFIFRYIKREIFPEVRELKSLLFYFIFGQVTVLVAAWLEIYVSLKL</sequence>
<gene>
    <name evidence="2" type="ORF">DYBT9275_00281</name>
</gene>
<evidence type="ECO:0000256" key="1">
    <source>
        <dbReference type="SAM" id="Phobius"/>
    </source>
</evidence>
<organism evidence="2 3">
    <name type="scientific">Dyadobacter helix</name>
    <dbReference type="NCBI Taxonomy" id="2822344"/>
    <lineage>
        <taxon>Bacteria</taxon>
        <taxon>Pseudomonadati</taxon>
        <taxon>Bacteroidota</taxon>
        <taxon>Cytophagia</taxon>
        <taxon>Cytophagales</taxon>
        <taxon>Spirosomataceae</taxon>
        <taxon>Dyadobacter</taxon>
    </lineage>
</organism>
<protein>
    <recommendedName>
        <fullName evidence="4">Stage II sporulation protein M</fullName>
    </recommendedName>
</protein>
<dbReference type="RefSeq" id="WP_215237078.1">
    <property type="nucleotide sequence ID" value="NZ_CAJRAF010000001.1"/>
</dbReference>
<dbReference type="PANTHER" id="PTHR35337:SF1">
    <property type="entry name" value="SLR1478 PROTEIN"/>
    <property type="match status" value="1"/>
</dbReference>
<feature type="transmembrane region" description="Helical" evidence="1">
    <location>
        <begin position="73"/>
        <end position="93"/>
    </location>
</feature>
<dbReference type="Proteomes" id="UP000680038">
    <property type="component" value="Unassembled WGS sequence"/>
</dbReference>
<dbReference type="EMBL" id="CAJRAF010000001">
    <property type="protein sequence ID" value="CAG4989389.1"/>
    <property type="molecule type" value="Genomic_DNA"/>
</dbReference>
<evidence type="ECO:0000313" key="2">
    <source>
        <dbReference type="EMBL" id="CAG4989389.1"/>
    </source>
</evidence>
<dbReference type="AlphaFoldDB" id="A0A916J826"/>